<evidence type="ECO:0000313" key="2">
    <source>
        <dbReference type="EMBL" id="VEB98175.1"/>
    </source>
</evidence>
<accession>A0A447V2Z8</accession>
<evidence type="ECO:0000313" key="3">
    <source>
        <dbReference type="Proteomes" id="UP000274122"/>
    </source>
</evidence>
<dbReference type="AlphaFoldDB" id="A0A447V2Z8"/>
<gene>
    <name evidence="2" type="ORF">NCTC11466_02534</name>
</gene>
<proteinExistence type="predicted"/>
<dbReference type="KEGG" id="clap:NCTC11466_02534"/>
<feature type="signal peptide" evidence="1">
    <location>
        <begin position="1"/>
        <end position="30"/>
    </location>
</feature>
<dbReference type="Proteomes" id="UP000274122">
    <property type="component" value="Chromosome"/>
</dbReference>
<dbReference type="EMBL" id="LR134201">
    <property type="protein sequence ID" value="VEB98175.1"/>
    <property type="molecule type" value="Genomic_DNA"/>
</dbReference>
<keyword evidence="3" id="KW-1185">Reference proteome</keyword>
<name>A0A447V2Z8_9ENTR</name>
<feature type="chain" id="PRO_5019106631" evidence="1">
    <location>
        <begin position="31"/>
        <end position="297"/>
    </location>
</feature>
<protein>
    <submittedName>
        <fullName evidence="2">Domain of uncharacterized function (DUF3472)</fullName>
    </submittedName>
</protein>
<keyword evidence="1" id="KW-0732">Signal</keyword>
<reference evidence="2 3" key="1">
    <citation type="submission" date="2018-12" db="EMBL/GenBank/DDBJ databases">
        <authorList>
            <consortium name="Pathogen Informatics"/>
        </authorList>
    </citation>
    <scope>NUCLEOTIDE SEQUENCE [LARGE SCALE GENOMIC DNA]</scope>
    <source>
        <strain evidence="2 3">NCTC11466</strain>
    </source>
</reference>
<sequence length="297" mass="31900">MRMQMSKIKMSTTILTIASAVAMSSASVMADTGKGNVPAGNVGINWKIDKFLGQHPGNGLLTDLTFMFKVNDETLHQKGTYFAQQFYFDNPGTEGNTAYTGLQPQPDKDGKQYLRAVFSSFIAKTKSTDKNCSDGADGGAGVSCGVVFPATYGHTYKIHITKTDAHTWSGDVEDEQTSQRVHIGSWSLADHIGNIKPSGIGFAEYYAYYESGYPQFVVPECSRLAKISVLYGPVSTTNYGGGAGSVSGAYEYNSKECKGVASGYSVKTVDAMVTFPGDKKIAVKGQEVQRGFVSVKP</sequence>
<organism evidence="2 3">
    <name type="scientific">Cedecea lapagei</name>
    <dbReference type="NCBI Taxonomy" id="158823"/>
    <lineage>
        <taxon>Bacteria</taxon>
        <taxon>Pseudomonadati</taxon>
        <taxon>Pseudomonadota</taxon>
        <taxon>Gammaproteobacteria</taxon>
        <taxon>Enterobacterales</taxon>
        <taxon>Enterobacteriaceae</taxon>
        <taxon>Cedecea</taxon>
    </lineage>
</organism>
<evidence type="ECO:0000256" key="1">
    <source>
        <dbReference type="SAM" id="SignalP"/>
    </source>
</evidence>